<evidence type="ECO:0000313" key="3">
    <source>
        <dbReference type="Proteomes" id="UP001066276"/>
    </source>
</evidence>
<feature type="compositionally biased region" description="Low complexity" evidence="1">
    <location>
        <begin position="11"/>
        <end position="30"/>
    </location>
</feature>
<evidence type="ECO:0000313" key="2">
    <source>
        <dbReference type="EMBL" id="KAJ1191505.1"/>
    </source>
</evidence>
<dbReference type="Proteomes" id="UP001066276">
    <property type="component" value="Chromosome 2_2"/>
</dbReference>
<organism evidence="2 3">
    <name type="scientific">Pleurodeles waltl</name>
    <name type="common">Iberian ribbed newt</name>
    <dbReference type="NCBI Taxonomy" id="8319"/>
    <lineage>
        <taxon>Eukaryota</taxon>
        <taxon>Metazoa</taxon>
        <taxon>Chordata</taxon>
        <taxon>Craniata</taxon>
        <taxon>Vertebrata</taxon>
        <taxon>Euteleostomi</taxon>
        <taxon>Amphibia</taxon>
        <taxon>Batrachia</taxon>
        <taxon>Caudata</taxon>
        <taxon>Salamandroidea</taxon>
        <taxon>Salamandridae</taxon>
        <taxon>Pleurodelinae</taxon>
        <taxon>Pleurodeles</taxon>
    </lineage>
</organism>
<keyword evidence="3" id="KW-1185">Reference proteome</keyword>
<sequence>MGATAEKKRTAATSVAAAAANRETAPGKTAAAKEAEPAPDVGTTATPGGAAGEGAPGEGGQTIWVQPCAADAETRKWCPTTVVSPPLQPSKGQEAENPGIWQRSGESVASAGTRIVG</sequence>
<comment type="caution">
    <text evidence="2">The sequence shown here is derived from an EMBL/GenBank/DDBJ whole genome shotgun (WGS) entry which is preliminary data.</text>
</comment>
<reference evidence="2" key="1">
    <citation type="journal article" date="2022" name="bioRxiv">
        <title>Sequencing and chromosome-scale assembly of the giantPleurodeles waltlgenome.</title>
        <authorList>
            <person name="Brown T."/>
            <person name="Elewa A."/>
            <person name="Iarovenko S."/>
            <person name="Subramanian E."/>
            <person name="Araus A.J."/>
            <person name="Petzold A."/>
            <person name="Susuki M."/>
            <person name="Suzuki K.-i.T."/>
            <person name="Hayashi T."/>
            <person name="Toyoda A."/>
            <person name="Oliveira C."/>
            <person name="Osipova E."/>
            <person name="Leigh N.D."/>
            <person name="Simon A."/>
            <person name="Yun M.H."/>
        </authorList>
    </citation>
    <scope>NUCLEOTIDE SEQUENCE</scope>
    <source>
        <strain evidence="2">20211129_DDA</strain>
        <tissue evidence="2">Liver</tissue>
    </source>
</reference>
<feature type="compositionally biased region" description="Low complexity" evidence="1">
    <location>
        <begin position="37"/>
        <end position="48"/>
    </location>
</feature>
<feature type="region of interest" description="Disordered" evidence="1">
    <location>
        <begin position="80"/>
        <end position="117"/>
    </location>
</feature>
<gene>
    <name evidence="2" type="ORF">NDU88_000821</name>
</gene>
<feature type="region of interest" description="Disordered" evidence="1">
    <location>
        <begin position="1"/>
        <end position="62"/>
    </location>
</feature>
<proteinExistence type="predicted"/>
<feature type="compositionally biased region" description="Gly residues" evidence="1">
    <location>
        <begin position="49"/>
        <end position="60"/>
    </location>
</feature>
<dbReference type="AlphaFoldDB" id="A0AAV7UTG2"/>
<name>A0AAV7UTG2_PLEWA</name>
<protein>
    <submittedName>
        <fullName evidence="2">Uncharacterized protein</fullName>
    </submittedName>
</protein>
<dbReference type="EMBL" id="JANPWB010000004">
    <property type="protein sequence ID" value="KAJ1191505.1"/>
    <property type="molecule type" value="Genomic_DNA"/>
</dbReference>
<evidence type="ECO:0000256" key="1">
    <source>
        <dbReference type="SAM" id="MobiDB-lite"/>
    </source>
</evidence>
<accession>A0AAV7UTG2</accession>